<dbReference type="GO" id="GO:0005634">
    <property type="term" value="C:nucleus"/>
    <property type="evidence" value="ECO:0007669"/>
    <property type="project" value="TreeGrafter"/>
</dbReference>
<feature type="coiled-coil region" evidence="2">
    <location>
        <begin position="362"/>
        <end position="408"/>
    </location>
</feature>
<evidence type="ECO:0000259" key="4">
    <source>
        <dbReference type="PROSITE" id="PS51425"/>
    </source>
</evidence>
<dbReference type="InterPro" id="IPR020839">
    <property type="entry name" value="SCD"/>
</dbReference>
<feature type="compositionally biased region" description="Basic and acidic residues" evidence="3">
    <location>
        <begin position="1243"/>
        <end position="1253"/>
    </location>
</feature>
<evidence type="ECO:0000256" key="2">
    <source>
        <dbReference type="SAM" id="Coils"/>
    </source>
</evidence>
<reference evidence="5 6" key="1">
    <citation type="submission" date="2019-08" db="EMBL/GenBank/DDBJ databases">
        <authorList>
            <person name="Alioto T."/>
            <person name="Alioto T."/>
            <person name="Gomez Garrido J."/>
        </authorList>
    </citation>
    <scope>NUCLEOTIDE SEQUENCE [LARGE SCALE GENOMIC DNA]</scope>
</reference>
<feature type="domain" description="SCD" evidence="4">
    <location>
        <begin position="417"/>
        <end position="502"/>
    </location>
</feature>
<dbReference type="InterPro" id="IPR016024">
    <property type="entry name" value="ARM-type_fold"/>
</dbReference>
<dbReference type="InterPro" id="IPR013721">
    <property type="entry name" value="STAG"/>
</dbReference>
<dbReference type="PANTHER" id="PTHR11199:SF0">
    <property type="entry name" value="LD34181P-RELATED"/>
    <property type="match status" value="1"/>
</dbReference>
<feature type="compositionally biased region" description="Polar residues" evidence="3">
    <location>
        <begin position="24"/>
        <end position="39"/>
    </location>
</feature>
<dbReference type="Pfam" id="PF24571">
    <property type="entry name" value="HEAT_SCC3-SA"/>
    <property type="match status" value="1"/>
</dbReference>
<dbReference type="Pfam" id="PF08514">
    <property type="entry name" value="STAG"/>
    <property type="match status" value="1"/>
</dbReference>
<evidence type="ECO:0000256" key="1">
    <source>
        <dbReference type="ARBA" id="ARBA00005486"/>
    </source>
</evidence>
<keyword evidence="2" id="KW-0175">Coiled coil</keyword>
<evidence type="ECO:0000313" key="6">
    <source>
        <dbReference type="Proteomes" id="UP000325440"/>
    </source>
</evidence>
<dbReference type="GO" id="GO:0008278">
    <property type="term" value="C:cohesin complex"/>
    <property type="evidence" value="ECO:0007669"/>
    <property type="project" value="TreeGrafter"/>
</dbReference>
<dbReference type="EMBL" id="CABPRJ010000482">
    <property type="protein sequence ID" value="VVC28611.1"/>
    <property type="molecule type" value="Genomic_DNA"/>
</dbReference>
<dbReference type="GO" id="GO:0000785">
    <property type="term" value="C:chromatin"/>
    <property type="evidence" value="ECO:0007669"/>
    <property type="project" value="TreeGrafter"/>
</dbReference>
<dbReference type="OrthoDB" id="498590at2759"/>
<dbReference type="PROSITE" id="PS51425">
    <property type="entry name" value="SCD"/>
    <property type="match status" value="1"/>
</dbReference>
<gene>
    <name evidence="5" type="ORF">CINCED_3A017796</name>
</gene>
<feature type="region of interest" description="Disordered" evidence="3">
    <location>
        <begin position="1"/>
        <end position="44"/>
    </location>
</feature>
<keyword evidence="6" id="KW-1185">Reference proteome</keyword>
<sequence length="1292" mass="148384">MHRSIGKRIRMDDPPPMEYDIPSTPGSSIHPSPMTPSRSDYQEHYNPYANYHNVQTPRSDAFIDHYQEPATSDNHYEQMPVIQQSQSMSYEIAPPHVSPSINEEVNVQGHQSPKIPVHDAMSNLNLENQIPSTSGGIVDSPSSGRMTRARTRGAQYPAQQSTLSPSPPPEKKPEKRKPGRPPGRPPGSKKQPVQVQPVDLQLENDLTLYGSLRNGRVSLQVTVDDWIEQYKINRDDALLVLMQFFINAAGCKGVITPAMSENMEHAAIIRKMTEEFDEESGEYPLIMSGIQWKKFRSNFCDFVAQLVKQCQYSIIYDQYLMDNMISLLTGLSDSQVRAFRHTATLAAMKLMTALVDVALIVSVNLDNTQRQYEAERQKARDKRASDRLETLMSKRQELEENMDEIKNMLTYMFKSVFVHRYRDTLPEIRAICMAEIGVWMKKFHQNFLDDSYLKYIGWTLHDKVGEVRLKCLQALQPLYASEELKSKLELFTSKFKDRIVAMTLDKEYDVAVQAVRLVISILKHHRDILSDKDCEHVYELVYSSHRAVAQAAGEFLNERLFKPEDDTKTVRTKRGKKRLLNTPLIRDLVQFFIESELHEHGAYLVDSLIDSNEMMKDWECMTDLLLEEPGLSEERMDDRQETSLIELMVCCIKQAATGEAPVGRGPNRKMMSVKEIKQVQDDKQRLTEHFIKVLPPLIDKYRADADKLINLLSIPQYFDLDIYTTSRQESNLDLLLKKIHLVTDKHQHDEVLETCAKTLEILCSKNNSTLATRCSVQKSTLMDTITNKHREAMDDWNNLIEGNEKPDDDEIYNVVNSMKKISIFYACHNLGPWNLWDILFKDLKMAHEGSKPLPEEAIKYSISACMFATMWELHSIETILENGRNENIEEQVLQVKNKLFDFMDVLRGILAHSTNPLFKEEAYISICDLLVVFCNQLGIKHDPVLENLVYDSDKELQDLLNNFIQKNVFVYEEEGVQDEHSKIEELHKRRNFLASYCKLIVYGMIPVTCAADIFKHYVKSYNEYGDIIKTTIGKAREINKVICARTMVVSLITSFRELQINCGTFRVSRTSQEFSSLKELAKRFALSFGLDALKNREAMAALHREGVLFAVGTDEGIIQDDPSVPPPHVAFLEILAEFTNKLLKQDKRIVLNYLDKHITSAVPSSRSEDWQPWVIYRNSLMHGDAEPGPVTSRRAYTRRNKKETYDDDDDEGSDQDFGTPIIQNEAPIKKRRSRIIKSIKFQDSSRLESHSDETNWSDTIGTGGVGSRPTRQCINRSIPYRYIQEDDDDDEV</sequence>
<name>A0A5E4MB29_9HEMI</name>
<organism evidence="5 6">
    <name type="scientific">Cinara cedri</name>
    <dbReference type="NCBI Taxonomy" id="506608"/>
    <lineage>
        <taxon>Eukaryota</taxon>
        <taxon>Metazoa</taxon>
        <taxon>Ecdysozoa</taxon>
        <taxon>Arthropoda</taxon>
        <taxon>Hexapoda</taxon>
        <taxon>Insecta</taxon>
        <taxon>Pterygota</taxon>
        <taxon>Neoptera</taxon>
        <taxon>Paraneoptera</taxon>
        <taxon>Hemiptera</taxon>
        <taxon>Sternorrhyncha</taxon>
        <taxon>Aphidomorpha</taxon>
        <taxon>Aphidoidea</taxon>
        <taxon>Aphididae</taxon>
        <taxon>Lachninae</taxon>
        <taxon>Cinara</taxon>
    </lineage>
</organism>
<proteinExistence type="inferred from homology"/>
<feature type="compositionally biased region" description="Acidic residues" evidence="3">
    <location>
        <begin position="1205"/>
        <end position="1214"/>
    </location>
</feature>
<feature type="region of interest" description="Disordered" evidence="3">
    <location>
        <begin position="1184"/>
        <end position="1225"/>
    </location>
</feature>
<accession>A0A5E4MB29</accession>
<feature type="compositionally biased region" description="Polar residues" evidence="3">
    <location>
        <begin position="127"/>
        <end position="145"/>
    </location>
</feature>
<dbReference type="SUPFAM" id="SSF48371">
    <property type="entry name" value="ARM repeat"/>
    <property type="match status" value="1"/>
</dbReference>
<dbReference type="Pfam" id="PF21581">
    <property type="entry name" value="SCD"/>
    <property type="match status" value="1"/>
</dbReference>
<dbReference type="InterPro" id="IPR039662">
    <property type="entry name" value="Cohesin_Scc3/SA"/>
</dbReference>
<dbReference type="Proteomes" id="UP000325440">
    <property type="component" value="Unassembled WGS sequence"/>
</dbReference>
<feature type="region of interest" description="Disordered" evidence="3">
    <location>
        <begin position="127"/>
        <end position="196"/>
    </location>
</feature>
<dbReference type="PANTHER" id="PTHR11199">
    <property type="entry name" value="STROMAL ANTIGEN"/>
    <property type="match status" value="1"/>
</dbReference>
<dbReference type="GO" id="GO:0007062">
    <property type="term" value="P:sister chromatid cohesion"/>
    <property type="evidence" value="ECO:0007669"/>
    <property type="project" value="UniProtKB-ARBA"/>
</dbReference>
<dbReference type="InterPro" id="IPR056396">
    <property type="entry name" value="HEAT_SCC3-SA"/>
</dbReference>
<feature type="compositionally biased region" description="Low complexity" evidence="3">
    <location>
        <begin position="186"/>
        <end position="196"/>
    </location>
</feature>
<evidence type="ECO:0000256" key="3">
    <source>
        <dbReference type="SAM" id="MobiDB-lite"/>
    </source>
</evidence>
<feature type="region of interest" description="Disordered" evidence="3">
    <location>
        <begin position="1243"/>
        <end position="1272"/>
    </location>
</feature>
<protein>
    <submittedName>
        <fullName evidence="5">Armadillo-type fold,STAG,Stromalin conservative domain,Armadillo-like helical</fullName>
    </submittedName>
</protein>
<comment type="similarity">
    <text evidence="1">Belongs to the SCC3 family.</text>
</comment>
<dbReference type="GO" id="GO:0003682">
    <property type="term" value="F:chromatin binding"/>
    <property type="evidence" value="ECO:0007669"/>
    <property type="project" value="TreeGrafter"/>
</dbReference>
<evidence type="ECO:0000313" key="5">
    <source>
        <dbReference type="EMBL" id="VVC28611.1"/>
    </source>
</evidence>